<evidence type="ECO:0008006" key="4">
    <source>
        <dbReference type="Google" id="ProtNLM"/>
    </source>
</evidence>
<feature type="transmembrane region" description="Helical" evidence="1">
    <location>
        <begin position="12"/>
        <end position="32"/>
    </location>
</feature>
<name>M2QTV2_9PSEU</name>
<organism evidence="2 3">
    <name type="scientific">Amycolatopsis azurea DSM 43854</name>
    <dbReference type="NCBI Taxonomy" id="1238180"/>
    <lineage>
        <taxon>Bacteria</taxon>
        <taxon>Bacillati</taxon>
        <taxon>Actinomycetota</taxon>
        <taxon>Actinomycetes</taxon>
        <taxon>Pseudonocardiales</taxon>
        <taxon>Pseudonocardiaceae</taxon>
        <taxon>Amycolatopsis</taxon>
    </lineage>
</organism>
<dbReference type="EMBL" id="ANMG01000002">
    <property type="protein sequence ID" value="EMD29926.1"/>
    <property type="molecule type" value="Genomic_DNA"/>
</dbReference>
<evidence type="ECO:0000313" key="3">
    <source>
        <dbReference type="Proteomes" id="UP000014137"/>
    </source>
</evidence>
<keyword evidence="1" id="KW-0472">Membrane</keyword>
<keyword evidence="1" id="KW-0812">Transmembrane</keyword>
<keyword evidence="1" id="KW-1133">Transmembrane helix</keyword>
<evidence type="ECO:0000313" key="2">
    <source>
        <dbReference type="EMBL" id="EMD29926.1"/>
    </source>
</evidence>
<evidence type="ECO:0000256" key="1">
    <source>
        <dbReference type="SAM" id="Phobius"/>
    </source>
</evidence>
<reference evidence="2 3" key="1">
    <citation type="submission" date="2012-10" db="EMBL/GenBank/DDBJ databases">
        <title>Genome assembly of Amycolatopsis azurea DSM 43854.</title>
        <authorList>
            <person name="Khatri I."/>
            <person name="Kaur I."/>
            <person name="Subramanian S."/>
            <person name="Mayilraj S."/>
        </authorList>
    </citation>
    <scope>NUCLEOTIDE SEQUENCE [LARGE SCALE GENOMIC DNA]</scope>
    <source>
        <strain evidence="2 3">DSM 43854</strain>
    </source>
</reference>
<dbReference type="AlphaFoldDB" id="M2QTV2"/>
<accession>M2QTV2</accession>
<dbReference type="Proteomes" id="UP000014137">
    <property type="component" value="Unassembled WGS sequence"/>
</dbReference>
<feature type="transmembrane region" description="Helical" evidence="1">
    <location>
        <begin position="108"/>
        <end position="133"/>
    </location>
</feature>
<protein>
    <recommendedName>
        <fullName evidence="4">Transmembrane protein</fullName>
    </recommendedName>
</protein>
<sequence length="144" mass="16043">MPDKPQNYRIRFRMLLAWIPYIFLLCFVWGNFGEYVSELNAGEEVTVTEISGCAEGGAPMSGVIPYCSGEWRFDDGHTGRGSIKGDKAEEGDKIFAGDGFVYRSRPSLIWSMSVTGFFGLALLGMAIGLGVLYRKDAVRRRQKN</sequence>
<dbReference type="PATRIC" id="fig|1238180.3.peg.276"/>
<comment type="caution">
    <text evidence="2">The sequence shown here is derived from an EMBL/GenBank/DDBJ whole genome shotgun (WGS) entry which is preliminary data.</text>
</comment>
<proteinExistence type="predicted"/>
<gene>
    <name evidence="2" type="ORF">C791_1589</name>
</gene>